<dbReference type="InterPro" id="IPR014001">
    <property type="entry name" value="Helicase_ATP-bd"/>
</dbReference>
<dbReference type="Pfam" id="PF00271">
    <property type="entry name" value="Helicase_C"/>
    <property type="match status" value="1"/>
</dbReference>
<dbReference type="SUPFAM" id="SSF52540">
    <property type="entry name" value="P-loop containing nucleoside triphosphate hydrolases"/>
    <property type="match status" value="2"/>
</dbReference>
<dbReference type="GO" id="GO:0008270">
    <property type="term" value="F:zinc ion binding"/>
    <property type="evidence" value="ECO:0007669"/>
    <property type="project" value="UniProtKB-KW"/>
</dbReference>
<dbReference type="Pfam" id="PF04434">
    <property type="entry name" value="SWIM"/>
    <property type="match status" value="1"/>
</dbReference>
<keyword evidence="2" id="KW-0862">Zinc</keyword>
<feature type="domain" description="Helicase ATP-binding" evidence="4">
    <location>
        <begin position="607"/>
        <end position="764"/>
    </location>
</feature>
<dbReference type="PANTHER" id="PTHR10799">
    <property type="entry name" value="SNF2/RAD54 HELICASE FAMILY"/>
    <property type="match status" value="1"/>
</dbReference>
<dbReference type="CDD" id="cd18793">
    <property type="entry name" value="SF2_C_SNF"/>
    <property type="match status" value="1"/>
</dbReference>
<dbReference type="SMART" id="SM00487">
    <property type="entry name" value="DEXDc"/>
    <property type="match status" value="1"/>
</dbReference>
<dbReference type="InterPro" id="IPR027417">
    <property type="entry name" value="P-loop_NTPase"/>
</dbReference>
<dbReference type="SMART" id="SM00490">
    <property type="entry name" value="HELICc"/>
    <property type="match status" value="1"/>
</dbReference>
<proteinExistence type="predicted"/>
<feature type="domain" description="Helicase C-terminal" evidence="5">
    <location>
        <begin position="876"/>
        <end position="1034"/>
    </location>
</feature>
<accession>A0A2Z5TSQ0</accession>
<keyword evidence="2" id="KW-0479">Metal-binding</keyword>
<dbReference type="InterPro" id="IPR007527">
    <property type="entry name" value="Znf_SWIM"/>
</dbReference>
<evidence type="ECO:0000313" key="6">
    <source>
        <dbReference type="EMBL" id="BBA93154.1"/>
    </source>
</evidence>
<dbReference type="KEGG" id="srq:SR187_7755"/>
<dbReference type="InterPro" id="IPR038718">
    <property type="entry name" value="SNF2-like_sf"/>
</dbReference>
<dbReference type="Proteomes" id="UP000269331">
    <property type="component" value="Chromosome"/>
</dbReference>
<organism evidence="6 7">
    <name type="scientific">Streptococcus ruminantium</name>
    <dbReference type="NCBI Taxonomy" id="1917441"/>
    <lineage>
        <taxon>Bacteria</taxon>
        <taxon>Bacillati</taxon>
        <taxon>Bacillota</taxon>
        <taxon>Bacilli</taxon>
        <taxon>Lactobacillales</taxon>
        <taxon>Streptococcaceae</taxon>
        <taxon>Streptococcus</taxon>
    </lineage>
</organism>
<reference evidence="6 7" key="1">
    <citation type="journal article" date="2018" name="Genome Biol. Evol.">
        <title>Complete Genome Sequence of Streptococcus ruminantium sp. nov. GUT-187T (=DSM 104980T =JCM 31869T), the Type Strain of S. ruminantium, and Comparison with Genome Sequences of Streptococcus suis Strains.</title>
        <authorList>
            <person name="Tohya M."/>
            <person name="Sekizaki T."/>
            <person name="Miyoshi-Akiyama T."/>
        </authorList>
    </citation>
    <scope>NUCLEOTIDE SEQUENCE [LARGE SCALE GENOMIC DNA]</scope>
    <source>
        <strain evidence="6 7">GUT187T</strain>
    </source>
</reference>
<dbReference type="Gene3D" id="3.40.50.10810">
    <property type="entry name" value="Tandem AAA-ATPase domain"/>
    <property type="match status" value="1"/>
</dbReference>
<keyword evidence="6" id="KW-0347">Helicase</keyword>
<dbReference type="GO" id="GO:0005524">
    <property type="term" value="F:ATP binding"/>
    <property type="evidence" value="ECO:0007669"/>
    <property type="project" value="InterPro"/>
</dbReference>
<evidence type="ECO:0000313" key="7">
    <source>
        <dbReference type="Proteomes" id="UP000269331"/>
    </source>
</evidence>
<dbReference type="GO" id="GO:0004386">
    <property type="term" value="F:helicase activity"/>
    <property type="evidence" value="ECO:0007669"/>
    <property type="project" value="UniProtKB-KW"/>
</dbReference>
<keyword evidence="2" id="KW-0863">Zinc-finger</keyword>
<dbReference type="Gene3D" id="3.40.50.300">
    <property type="entry name" value="P-loop containing nucleotide triphosphate hydrolases"/>
    <property type="match status" value="1"/>
</dbReference>
<evidence type="ECO:0000259" key="4">
    <source>
        <dbReference type="PROSITE" id="PS51192"/>
    </source>
</evidence>
<keyword evidence="6" id="KW-0067">ATP-binding</keyword>
<sequence length="1040" mass="118218">MRLALVKGVWMSRMMPGRIRQEGIDLYEAGHLTVLRSEKGKMELDIAGERFVYGDEDSDLQCSCQLFQNKGYCQHLAATEYFLKNDASGKNMSQSLKEEGKNHKETVRRTYFGGLFLDEILRPKPEIGIKYRLSVEGSLLLYERQIDWTLKIIRLPDKRSYIIRDIGAFLRLVKISGQYQIGKNYYEQIFYENFDESSQAVLDFLWTLVPEKASLDSNILIHFGRHFRLPQAYFEEGVGLLCQLEGFTFTYQQQTYHSLMVLPLTAMAGLYHFEVTVHTHMIEMVIHEKPIRSLFQGRYLLMDGVIYSVHRQQETLIRHLSELVPTESGLKKVQVDFQDQDRLALSLLDLQTVGTVKAPKRFIIHDFEPEFHIEMEKNGSLTLQLVLDFAGRKVRSEEDLARLPFASHFQHLESIHQAISLAGFRGKYLAQRPPLSQQELYPFFHQQLPILQKMGQVYLAEAVQSLLIEAKPQLEVVRNGSLLDISFDLSGIEQAEIDQAIIALLNQEDYYTSSSGRVLVFDEETKKISQTLLNLRARFGQQGQVQVHALAGYQLAQSLSGFEQASFSKEFQEMAAYLANPDNFPLPELDVIVPLRDYQQTGVKWLSMLDTYGFGGILADDMGLGKTLQAIAFLTSRLTEDSKVLILAPSSLIYNWQDECKKFAPNLDVVVVHGTKEQREALIAAKHQIMVTSYPSFRQDVSLYKQTQFDYLILDEAQVMKNAQSKIAQLLREFEVGNCFALSGTPIENHLTELWSIFQIVLPGLLPTKHAFGKLSAKEIARAIQPFVLRRQKETVLQELPDLIEVNVLNELTNEQKAVYLAQLQQMQARIAGADDAQINRSKIEILSGITRLRQICDTPSLFMDDFRGESGKLNSLKELLLQLKDGEHRVLIFSQFKTMLEHIASQLDDLGMSSYILTGSTSARQRQEMTQAFNAGSRDAFLISLKAGGVGLNLTGADTVILVDLWWNPAVEAQAISRAHRMGQTDKVECYRLITKGTIEEKIQDLQENKKNLVKTVLDGNESRANLTVEDIRDILGVD</sequence>
<protein>
    <submittedName>
        <fullName evidence="6">RNA helicase</fullName>
    </submittedName>
</protein>
<dbReference type="InterPro" id="IPR013663">
    <property type="entry name" value="Helicase_SWF/SNF/SWI_bac"/>
</dbReference>
<dbReference type="PROSITE" id="PS51194">
    <property type="entry name" value="HELICASE_CTER"/>
    <property type="match status" value="1"/>
</dbReference>
<dbReference type="PROSITE" id="PS51192">
    <property type="entry name" value="HELICASE_ATP_BIND_1"/>
    <property type="match status" value="1"/>
</dbReference>
<dbReference type="PROSITE" id="PS50966">
    <property type="entry name" value="ZF_SWIM"/>
    <property type="match status" value="1"/>
</dbReference>
<keyword evidence="6" id="KW-0547">Nucleotide-binding</keyword>
<dbReference type="AlphaFoldDB" id="A0A2Z5TSQ0"/>
<dbReference type="EMBL" id="AP018400">
    <property type="protein sequence ID" value="BBA93154.1"/>
    <property type="molecule type" value="Genomic_DNA"/>
</dbReference>
<evidence type="ECO:0000256" key="2">
    <source>
        <dbReference type="PROSITE-ProRule" id="PRU00325"/>
    </source>
</evidence>
<evidence type="ECO:0000259" key="3">
    <source>
        <dbReference type="PROSITE" id="PS50966"/>
    </source>
</evidence>
<dbReference type="InterPro" id="IPR001650">
    <property type="entry name" value="Helicase_C-like"/>
</dbReference>
<dbReference type="InterPro" id="IPR000330">
    <property type="entry name" value="SNF2_N"/>
</dbReference>
<gene>
    <name evidence="6" type="ORF">SR187_7755</name>
</gene>
<keyword evidence="1" id="KW-0378">Hydrolase</keyword>
<evidence type="ECO:0000259" key="5">
    <source>
        <dbReference type="PROSITE" id="PS51194"/>
    </source>
</evidence>
<dbReference type="GO" id="GO:0016787">
    <property type="term" value="F:hydrolase activity"/>
    <property type="evidence" value="ECO:0007669"/>
    <property type="project" value="UniProtKB-KW"/>
</dbReference>
<evidence type="ECO:0000256" key="1">
    <source>
        <dbReference type="ARBA" id="ARBA00022801"/>
    </source>
</evidence>
<feature type="domain" description="SWIM-type" evidence="3">
    <location>
        <begin position="50"/>
        <end position="84"/>
    </location>
</feature>
<dbReference type="InterPro" id="IPR049730">
    <property type="entry name" value="SNF2/RAD54-like_C"/>
</dbReference>
<name>A0A2Z5TSQ0_9STRE</name>
<dbReference type="Pfam" id="PF08455">
    <property type="entry name" value="SNF2_assoc"/>
    <property type="match status" value="1"/>
</dbReference>
<dbReference type="Pfam" id="PF00176">
    <property type="entry name" value="SNF2-rel_dom"/>
    <property type="match status" value="1"/>
</dbReference>